<name>A0A931HEC6_9SPHN</name>
<feature type="domain" description="Alpha/beta hydrolase fold-3" evidence="4">
    <location>
        <begin position="84"/>
        <end position="291"/>
    </location>
</feature>
<dbReference type="Proteomes" id="UP000617634">
    <property type="component" value="Unassembled WGS sequence"/>
</dbReference>
<gene>
    <name evidence="5" type="ORF">I5E68_12810</name>
</gene>
<evidence type="ECO:0000256" key="3">
    <source>
        <dbReference type="PROSITE-ProRule" id="PRU10038"/>
    </source>
</evidence>
<dbReference type="GO" id="GO:0004806">
    <property type="term" value="F:triacylglycerol lipase activity"/>
    <property type="evidence" value="ECO:0007669"/>
    <property type="project" value="TreeGrafter"/>
</dbReference>
<dbReference type="PANTHER" id="PTHR23025">
    <property type="entry name" value="TRIACYLGLYCEROL LIPASE"/>
    <property type="match status" value="1"/>
</dbReference>
<proteinExistence type="inferred from homology"/>
<dbReference type="InterPro" id="IPR002168">
    <property type="entry name" value="Lipase_GDXG_HIS_AS"/>
</dbReference>
<accession>A0A931HEC6</accession>
<dbReference type="SUPFAM" id="SSF53474">
    <property type="entry name" value="alpha/beta-Hydrolases"/>
    <property type="match status" value="1"/>
</dbReference>
<organism evidence="5 6">
    <name type="scientific">Novosphingobium aureum</name>
    <dbReference type="NCBI Taxonomy" id="2792964"/>
    <lineage>
        <taxon>Bacteria</taxon>
        <taxon>Pseudomonadati</taxon>
        <taxon>Pseudomonadota</taxon>
        <taxon>Alphaproteobacteria</taxon>
        <taxon>Sphingomonadales</taxon>
        <taxon>Sphingomonadaceae</taxon>
        <taxon>Novosphingobium</taxon>
    </lineage>
</organism>
<evidence type="ECO:0000259" key="4">
    <source>
        <dbReference type="Pfam" id="PF07859"/>
    </source>
</evidence>
<dbReference type="RefSeq" id="WP_197164233.1">
    <property type="nucleotide sequence ID" value="NZ_JADZGI010000001.1"/>
</dbReference>
<dbReference type="AlphaFoldDB" id="A0A931HEC6"/>
<sequence length="326" mass="35075">MDKTAIDPDIATFIATMQQDWERHPPFASLSFDEARAAAEDVRARWREGGPVMAETRDLSVETACGPLPVRIHYPVDADQLTVMVYLHGGGFTLFSIETHDRLMREYAAATGCAVIGVDYPLSPETKFPVALDRIAALVAALPDHAAQWNIDAARVVLAGDSAGANLAVATCFKLREALGEIPVAALLLNYGAFAHGTSDQAESRYGGADSILNAEEMDFYWANYLTSPADYADPFACPLLGDMTGLPPAILIVPELDILSEQSSAIAAKMHEAGCEVQLLRYAGATHSFLEAMSISPLAQRAIADGANFVRDRIMDQSTAQKQAT</sequence>
<comment type="similarity">
    <text evidence="1">Belongs to the 'GDXG' lipolytic enzyme family.</text>
</comment>
<dbReference type="EMBL" id="JADZGI010000001">
    <property type="protein sequence ID" value="MBH0113826.1"/>
    <property type="molecule type" value="Genomic_DNA"/>
</dbReference>
<dbReference type="InterPro" id="IPR033140">
    <property type="entry name" value="Lipase_GDXG_put_SER_AS"/>
</dbReference>
<dbReference type="InterPro" id="IPR029058">
    <property type="entry name" value="AB_hydrolase_fold"/>
</dbReference>
<reference evidence="5" key="1">
    <citation type="submission" date="2020-11" db="EMBL/GenBank/DDBJ databases">
        <title>Novosphingobium aureum sp. nov., a marine bacterium isolated from sediment of a salt flat.</title>
        <authorList>
            <person name="Yoo Y."/>
            <person name="Kim J.-J."/>
        </authorList>
    </citation>
    <scope>NUCLEOTIDE SEQUENCE</scope>
    <source>
        <strain evidence="5">YJ-S2-02</strain>
    </source>
</reference>
<dbReference type="GO" id="GO:0005829">
    <property type="term" value="C:cytosol"/>
    <property type="evidence" value="ECO:0007669"/>
    <property type="project" value="TreeGrafter"/>
</dbReference>
<comment type="caution">
    <text evidence="5">The sequence shown here is derived from an EMBL/GenBank/DDBJ whole genome shotgun (WGS) entry which is preliminary data.</text>
</comment>
<keyword evidence="2 5" id="KW-0378">Hydrolase</keyword>
<keyword evidence="6" id="KW-1185">Reference proteome</keyword>
<protein>
    <submittedName>
        <fullName evidence="5">Alpha/beta fold hydrolase</fullName>
    </submittedName>
</protein>
<evidence type="ECO:0000313" key="5">
    <source>
        <dbReference type="EMBL" id="MBH0113826.1"/>
    </source>
</evidence>
<dbReference type="InterPro" id="IPR013094">
    <property type="entry name" value="AB_hydrolase_3"/>
</dbReference>
<dbReference type="GO" id="GO:0004771">
    <property type="term" value="F:sterol ester esterase activity"/>
    <property type="evidence" value="ECO:0007669"/>
    <property type="project" value="TreeGrafter"/>
</dbReference>
<dbReference type="Pfam" id="PF07859">
    <property type="entry name" value="Abhydrolase_3"/>
    <property type="match status" value="1"/>
</dbReference>
<feature type="active site" evidence="3">
    <location>
        <position position="162"/>
    </location>
</feature>
<dbReference type="GO" id="GO:0019433">
    <property type="term" value="P:triglyceride catabolic process"/>
    <property type="evidence" value="ECO:0007669"/>
    <property type="project" value="TreeGrafter"/>
</dbReference>
<dbReference type="PROSITE" id="PS01174">
    <property type="entry name" value="LIPASE_GDXG_SER"/>
    <property type="match status" value="1"/>
</dbReference>
<dbReference type="Gene3D" id="3.40.50.1820">
    <property type="entry name" value="alpha/beta hydrolase"/>
    <property type="match status" value="1"/>
</dbReference>
<evidence type="ECO:0000256" key="1">
    <source>
        <dbReference type="ARBA" id="ARBA00010515"/>
    </source>
</evidence>
<evidence type="ECO:0000313" key="6">
    <source>
        <dbReference type="Proteomes" id="UP000617634"/>
    </source>
</evidence>
<evidence type="ECO:0000256" key="2">
    <source>
        <dbReference type="ARBA" id="ARBA00022801"/>
    </source>
</evidence>
<dbReference type="PANTHER" id="PTHR23025:SF4">
    <property type="entry name" value="ALPHA_BETA HYDROLASE FOLD-3 DOMAIN-CONTAINING PROTEIN"/>
    <property type="match status" value="1"/>
</dbReference>
<dbReference type="PROSITE" id="PS01173">
    <property type="entry name" value="LIPASE_GDXG_HIS"/>
    <property type="match status" value="1"/>
</dbReference>